<feature type="domain" description="Fe-containing alcohol dehydrogenase-like C-terminal" evidence="3">
    <location>
        <begin position="191"/>
        <end position="386"/>
    </location>
</feature>
<dbReference type="SUPFAM" id="SSF56796">
    <property type="entry name" value="Dehydroquinate synthase-like"/>
    <property type="match status" value="1"/>
</dbReference>
<dbReference type="InterPro" id="IPR001670">
    <property type="entry name" value="ADH_Fe/GldA"/>
</dbReference>
<dbReference type="Gene3D" id="3.40.50.1970">
    <property type="match status" value="1"/>
</dbReference>
<sequence length="388" mass="43329">MNNFIYENKTKVYFGQGCVKEFLTCLVKDCDTVMMAYGQGSVKRNGIYDEVLSILMKAGKNIVEFPGIMPNPTYGKVMEGVRLAREGQVQMILGIGGGSVMDCAKAVALAAGCRGDAWENYWARKGIIDFDPIPTGMIPTTAGTGSECNGATVITHEKRKIKTGYDYPKCSPRFALMDPVYTFSVPKEQMVAGAFDSLSHIMETYFSEPDEQNVSDELAEALMRNIIRNMRMAVENPRDYTARSNLLWDSTLSENRLIKLGKKCDFACHLMEHQLGAYTDCGHGQGMAVLHPSYYRHIYRDGLSKFARFAVNVWEISPEGKSREELARAGIAALETFIRDMGLPTTLRQLGIKDQKQLKSIADSCRFSPGGYRKILPGEILEIFKECF</sequence>
<dbReference type="Proteomes" id="UP000769156">
    <property type="component" value="Unassembled WGS sequence"/>
</dbReference>
<evidence type="ECO:0000313" key="5">
    <source>
        <dbReference type="Proteomes" id="UP000769156"/>
    </source>
</evidence>
<dbReference type="GO" id="GO:0005829">
    <property type="term" value="C:cytosol"/>
    <property type="evidence" value="ECO:0007669"/>
    <property type="project" value="TreeGrafter"/>
</dbReference>
<accession>A0A921HZE9</accession>
<feature type="domain" description="Alcohol dehydrogenase iron-type/glycerol dehydrogenase GldA" evidence="2">
    <location>
        <begin position="10"/>
        <end position="179"/>
    </location>
</feature>
<keyword evidence="1" id="KW-0560">Oxidoreductase</keyword>
<dbReference type="EMBL" id="DYVY01000029">
    <property type="protein sequence ID" value="HJF93463.1"/>
    <property type="molecule type" value="Genomic_DNA"/>
</dbReference>
<dbReference type="Gene3D" id="1.20.1090.10">
    <property type="entry name" value="Dehydroquinate synthase-like - alpha domain"/>
    <property type="match status" value="1"/>
</dbReference>
<dbReference type="GO" id="GO:1990362">
    <property type="term" value="F:butanol dehydrogenase (NAD+) activity"/>
    <property type="evidence" value="ECO:0007669"/>
    <property type="project" value="InterPro"/>
</dbReference>
<dbReference type="GO" id="GO:0008106">
    <property type="term" value="F:alcohol dehydrogenase (NADP+) activity"/>
    <property type="evidence" value="ECO:0007669"/>
    <property type="project" value="TreeGrafter"/>
</dbReference>
<dbReference type="Pfam" id="PF25137">
    <property type="entry name" value="ADH_Fe_C"/>
    <property type="match status" value="1"/>
</dbReference>
<organism evidence="4 5">
    <name type="scientific">Lachnoclostridium phocaeense</name>
    <dbReference type="NCBI Taxonomy" id="1871021"/>
    <lineage>
        <taxon>Bacteria</taxon>
        <taxon>Bacillati</taxon>
        <taxon>Bacillota</taxon>
        <taxon>Clostridia</taxon>
        <taxon>Lachnospirales</taxon>
        <taxon>Lachnospiraceae</taxon>
    </lineage>
</organism>
<evidence type="ECO:0000259" key="3">
    <source>
        <dbReference type="Pfam" id="PF25137"/>
    </source>
</evidence>
<proteinExistence type="predicted"/>
<dbReference type="GO" id="GO:1990002">
    <property type="term" value="F:methylglyoxal reductase (NADPH) (acetol producing) activity"/>
    <property type="evidence" value="ECO:0007669"/>
    <property type="project" value="TreeGrafter"/>
</dbReference>
<dbReference type="GO" id="GO:0046872">
    <property type="term" value="F:metal ion binding"/>
    <property type="evidence" value="ECO:0007669"/>
    <property type="project" value="InterPro"/>
</dbReference>
<reference evidence="4" key="1">
    <citation type="journal article" date="2021" name="PeerJ">
        <title>Extensive microbial diversity within the chicken gut microbiome revealed by metagenomics and culture.</title>
        <authorList>
            <person name="Gilroy R."/>
            <person name="Ravi A."/>
            <person name="Getino M."/>
            <person name="Pursley I."/>
            <person name="Horton D.L."/>
            <person name="Alikhan N.F."/>
            <person name="Baker D."/>
            <person name="Gharbi K."/>
            <person name="Hall N."/>
            <person name="Watson M."/>
            <person name="Adriaenssens E.M."/>
            <person name="Foster-Nyarko E."/>
            <person name="Jarju S."/>
            <person name="Secka A."/>
            <person name="Antonio M."/>
            <person name="Oren A."/>
            <person name="Chaudhuri R.R."/>
            <person name="La Ragione R."/>
            <person name="Hildebrand F."/>
            <person name="Pallen M.J."/>
        </authorList>
    </citation>
    <scope>NUCLEOTIDE SEQUENCE</scope>
    <source>
        <strain evidence="4">ChiSjej5B23-16112</strain>
    </source>
</reference>
<gene>
    <name evidence="4" type="ORF">K8V82_01560</name>
</gene>
<dbReference type="PANTHER" id="PTHR43633:SF1">
    <property type="entry name" value="ALCOHOL DEHYDROGENASE YQHD"/>
    <property type="match status" value="1"/>
</dbReference>
<dbReference type="PANTHER" id="PTHR43633">
    <property type="entry name" value="ALCOHOL DEHYDROGENASE YQHD"/>
    <property type="match status" value="1"/>
</dbReference>
<evidence type="ECO:0000259" key="2">
    <source>
        <dbReference type="Pfam" id="PF00465"/>
    </source>
</evidence>
<dbReference type="Pfam" id="PF00465">
    <property type="entry name" value="Fe-ADH"/>
    <property type="match status" value="1"/>
</dbReference>
<dbReference type="FunFam" id="3.40.50.1970:FF:000003">
    <property type="entry name" value="Alcohol dehydrogenase, iron-containing"/>
    <property type="match status" value="1"/>
</dbReference>
<dbReference type="InterPro" id="IPR056798">
    <property type="entry name" value="ADH_Fe_C"/>
</dbReference>
<dbReference type="InterPro" id="IPR044731">
    <property type="entry name" value="BDH-like"/>
</dbReference>
<comment type="caution">
    <text evidence="4">The sequence shown here is derived from an EMBL/GenBank/DDBJ whole genome shotgun (WGS) entry which is preliminary data.</text>
</comment>
<reference evidence="4" key="2">
    <citation type="submission" date="2021-09" db="EMBL/GenBank/DDBJ databases">
        <authorList>
            <person name="Gilroy R."/>
        </authorList>
    </citation>
    <scope>NUCLEOTIDE SEQUENCE</scope>
    <source>
        <strain evidence="4">ChiSjej5B23-16112</strain>
    </source>
</reference>
<evidence type="ECO:0000256" key="1">
    <source>
        <dbReference type="ARBA" id="ARBA00023002"/>
    </source>
</evidence>
<dbReference type="CDD" id="cd08187">
    <property type="entry name" value="BDH"/>
    <property type="match status" value="1"/>
</dbReference>
<protein>
    <submittedName>
        <fullName evidence="4">Iron-containing alcohol dehydrogenase</fullName>
    </submittedName>
</protein>
<dbReference type="AlphaFoldDB" id="A0A921HZE9"/>
<evidence type="ECO:0000313" key="4">
    <source>
        <dbReference type="EMBL" id="HJF93463.1"/>
    </source>
</evidence>
<name>A0A921HZE9_9FIRM</name>